<dbReference type="Proteomes" id="UP000309061">
    <property type="component" value="Chromosome"/>
</dbReference>
<dbReference type="OrthoDB" id="5382935at2"/>
<evidence type="ECO:0000313" key="2">
    <source>
        <dbReference type="Proteomes" id="UP000309061"/>
    </source>
</evidence>
<keyword evidence="2" id="KW-1185">Reference proteome</keyword>
<name>A0A6B8KAV1_9HYPH</name>
<proteinExistence type="predicted"/>
<dbReference type="KEGG" id="mhey:H2LOC_004240"/>
<evidence type="ECO:0000313" key="1">
    <source>
        <dbReference type="EMBL" id="QGM44959.1"/>
    </source>
</evidence>
<accession>A0A6B8KAV1</accession>
<dbReference type="AlphaFoldDB" id="A0A6B8KAV1"/>
<sequence length="128" mass="14369">MITDSRDTRFLNVDLELYYKADFRELENEFREKAIVLQNYNGFLSVESNGNALDITATIAELTDVVSGLSDEARKIWDACDIRRFNIGISSGIKQGQYVFSISDKTISVLSSINAELAVTIYRVDDSA</sequence>
<reference evidence="1 2" key="1">
    <citation type="submission" date="2019-11" db="EMBL/GenBank/DDBJ databases">
        <title>The genome sequence of Methylocystis heyeri.</title>
        <authorList>
            <person name="Oshkin I.Y."/>
            <person name="Miroshnikov K."/>
            <person name="Dedysh S.N."/>
        </authorList>
    </citation>
    <scope>NUCLEOTIDE SEQUENCE [LARGE SCALE GENOMIC DNA]</scope>
    <source>
        <strain evidence="1 2">H2</strain>
    </source>
</reference>
<protein>
    <submittedName>
        <fullName evidence="1">Uncharacterized protein</fullName>
    </submittedName>
</protein>
<organism evidence="1 2">
    <name type="scientific">Methylocystis heyeri</name>
    <dbReference type="NCBI Taxonomy" id="391905"/>
    <lineage>
        <taxon>Bacteria</taxon>
        <taxon>Pseudomonadati</taxon>
        <taxon>Pseudomonadota</taxon>
        <taxon>Alphaproteobacteria</taxon>
        <taxon>Hyphomicrobiales</taxon>
        <taxon>Methylocystaceae</taxon>
        <taxon>Methylocystis</taxon>
    </lineage>
</organism>
<dbReference type="RefSeq" id="WP_136495251.1">
    <property type="nucleotide sequence ID" value="NZ_CP046052.1"/>
</dbReference>
<dbReference type="EMBL" id="CP046052">
    <property type="protein sequence ID" value="QGM44959.1"/>
    <property type="molecule type" value="Genomic_DNA"/>
</dbReference>
<gene>
    <name evidence="1" type="ORF">H2LOC_004240</name>
</gene>